<accession>A0A3G4ZUG1</accession>
<keyword evidence="1" id="KW-0472">Membrane</keyword>
<dbReference type="SUPFAM" id="SSF81901">
    <property type="entry name" value="HCP-like"/>
    <property type="match status" value="2"/>
</dbReference>
<keyword evidence="1" id="KW-0812">Transmembrane</keyword>
<organism evidence="2">
    <name type="scientific">Edafosvirus sp</name>
    <dbReference type="NCBI Taxonomy" id="2487765"/>
    <lineage>
        <taxon>Viruses</taxon>
        <taxon>Varidnaviria</taxon>
        <taxon>Bamfordvirae</taxon>
        <taxon>Nucleocytoviricota</taxon>
        <taxon>Megaviricetes</taxon>
        <taxon>Imitervirales</taxon>
        <taxon>Mimiviridae</taxon>
        <taxon>Klosneuvirinae</taxon>
    </lineage>
</organism>
<sequence>MSNDIISKKQYLQKLFQKKHGEIVLGIELLNDQDINLLFALKMNGDDIVGDDDIDSNQLKIHGIYYMIIQQYDNAFECFKKSLQFGNKDALLYLGILYYFNYGNNNWTKEQEITETTNIMLEVKKWTDKEKMEINFNTQNLIKIVAFTIFNLCVRFGCVIAPYYLGLCYDHGYGIKSNHIKAYESYKKFNEKHGFLNKKQTTKLLNRMYVLKSEYTNTKIISDAITKIEDWKNLQYDRYKKEISVYLINDLNSIVLEYAKFELNQEPIVVMYPIELEEWEKLYYNEKRQPIHVKEESYGYSIFSQKQGIWLLYQNVNDTKNNNIKEFRSIRNYLNDVEKNKWTNYKLFKKYYYKK</sequence>
<feature type="transmembrane region" description="Helical" evidence="1">
    <location>
        <begin position="141"/>
        <end position="165"/>
    </location>
</feature>
<name>A0A3G4ZUG1_9VIRU</name>
<protein>
    <recommendedName>
        <fullName evidence="3">Tetratricopeptide repeat protein</fullName>
    </recommendedName>
</protein>
<keyword evidence="1" id="KW-1133">Transmembrane helix</keyword>
<evidence type="ECO:0008006" key="3">
    <source>
        <dbReference type="Google" id="ProtNLM"/>
    </source>
</evidence>
<dbReference type="InterPro" id="IPR011990">
    <property type="entry name" value="TPR-like_helical_dom_sf"/>
</dbReference>
<gene>
    <name evidence="2" type="ORF">Edafosvirus17_16</name>
</gene>
<dbReference type="EMBL" id="MK072082">
    <property type="protein sequence ID" value="AYV78540.1"/>
    <property type="molecule type" value="Genomic_DNA"/>
</dbReference>
<evidence type="ECO:0000313" key="2">
    <source>
        <dbReference type="EMBL" id="AYV78540.1"/>
    </source>
</evidence>
<evidence type="ECO:0000256" key="1">
    <source>
        <dbReference type="SAM" id="Phobius"/>
    </source>
</evidence>
<reference evidence="2" key="1">
    <citation type="submission" date="2018-10" db="EMBL/GenBank/DDBJ databases">
        <title>Hidden diversity of soil giant viruses.</title>
        <authorList>
            <person name="Schulz F."/>
            <person name="Alteio L."/>
            <person name="Goudeau D."/>
            <person name="Ryan E.M."/>
            <person name="Malmstrom R.R."/>
            <person name="Blanchard J."/>
            <person name="Woyke T."/>
        </authorList>
    </citation>
    <scope>NUCLEOTIDE SEQUENCE</scope>
    <source>
        <strain evidence="2">EDV1</strain>
    </source>
</reference>
<dbReference type="Gene3D" id="1.25.40.10">
    <property type="entry name" value="Tetratricopeptide repeat domain"/>
    <property type="match status" value="1"/>
</dbReference>
<proteinExistence type="predicted"/>